<dbReference type="EMBL" id="CP033154">
    <property type="protein sequence ID" value="AYO44564.1"/>
    <property type="molecule type" value="Genomic_DNA"/>
</dbReference>
<dbReference type="PANTHER" id="PTHR28177:SF1">
    <property type="entry name" value="ALTERED INHERITANCE OF MITOCHONDRIA PROTEIN 19, MITOCHONDRIAL"/>
    <property type="match status" value="1"/>
</dbReference>
<accession>A0A3G2S8Z9</accession>
<dbReference type="InterPro" id="IPR019419">
    <property type="entry name" value="AIM19"/>
</dbReference>
<feature type="transmembrane region" description="Helical" evidence="1">
    <location>
        <begin position="25"/>
        <end position="42"/>
    </location>
</feature>
<name>A0A3G2S8Z9_MALR7</name>
<feature type="transmembrane region" description="Helical" evidence="1">
    <location>
        <begin position="63"/>
        <end position="80"/>
    </location>
</feature>
<evidence type="ECO:0000313" key="3">
    <source>
        <dbReference type="Proteomes" id="UP000269793"/>
    </source>
</evidence>
<keyword evidence="1" id="KW-0812">Transmembrane</keyword>
<feature type="transmembrane region" description="Helical" evidence="1">
    <location>
        <begin position="86"/>
        <end position="105"/>
    </location>
</feature>
<dbReference type="Pfam" id="PF10315">
    <property type="entry name" value="Aim19"/>
    <property type="match status" value="1"/>
</dbReference>
<dbReference type="PANTHER" id="PTHR28177">
    <property type="entry name" value="ALTERED INHERITANCE OF MITOCHONDRIA PROTEIN 19, MITOCHONDRIAL"/>
    <property type="match status" value="1"/>
</dbReference>
<keyword evidence="1" id="KW-1133">Transmembrane helix</keyword>
<dbReference type="VEuPathDB" id="FungiDB:DNF11_3614"/>
<dbReference type="GO" id="GO:0005739">
    <property type="term" value="C:mitochondrion"/>
    <property type="evidence" value="ECO:0007669"/>
    <property type="project" value="TreeGrafter"/>
</dbReference>
<feature type="transmembrane region" description="Helical" evidence="1">
    <location>
        <begin position="117"/>
        <end position="137"/>
    </location>
</feature>
<dbReference type="Proteomes" id="UP000269793">
    <property type="component" value="Chromosome VII"/>
</dbReference>
<dbReference type="OrthoDB" id="5554402at2759"/>
<reference evidence="2 3" key="1">
    <citation type="submission" date="2018-10" db="EMBL/GenBank/DDBJ databases">
        <title>Complete genome sequence of Malassezia restricta CBS 7877.</title>
        <authorList>
            <person name="Morand S.C."/>
            <person name="Bertignac M."/>
            <person name="Iltis A."/>
            <person name="Kolder I."/>
            <person name="Pirovano W."/>
            <person name="Jourdain R."/>
            <person name="Clavaud C."/>
        </authorList>
    </citation>
    <scope>NUCLEOTIDE SEQUENCE [LARGE SCALE GENOMIC DNA]</scope>
    <source>
        <strain evidence="2 3">CBS 7877</strain>
    </source>
</reference>
<proteinExistence type="predicted"/>
<evidence type="ECO:0000256" key="1">
    <source>
        <dbReference type="SAM" id="Phobius"/>
    </source>
</evidence>
<evidence type="ECO:0000313" key="2">
    <source>
        <dbReference type="EMBL" id="AYO44564.1"/>
    </source>
</evidence>
<gene>
    <name evidence="2" type="ORF">DNF11_3614</name>
</gene>
<keyword evidence="3" id="KW-1185">Reference proteome</keyword>
<keyword evidence="1" id="KW-0472">Membrane</keyword>
<sequence>MADARGEPVTTWWVGLRQHAHDSRPAYALSALCAMSMPFGFGQAIKMAGNEAAKKAPRLIPPFWQMLGFSVFFGTGAYMIDHGDTLNGSGVISAWSLTYVTFHTLPKLRWLYRSPLSLLLSTAVTGMGLGVYANYYFDKSSWRGAVPGLLPQPRQEADK</sequence>
<protein>
    <submittedName>
        <fullName evidence="2">Uncharacterized protein</fullName>
    </submittedName>
</protein>
<dbReference type="STRING" id="425264.A0A3G2S8Z9"/>
<dbReference type="AlphaFoldDB" id="A0A3G2S8Z9"/>
<organism evidence="2 3">
    <name type="scientific">Malassezia restricta (strain ATCC 96810 / NBRC 103918 / CBS 7877)</name>
    <name type="common">Seborrheic dermatitis infection agent</name>
    <dbReference type="NCBI Taxonomy" id="425264"/>
    <lineage>
        <taxon>Eukaryota</taxon>
        <taxon>Fungi</taxon>
        <taxon>Dikarya</taxon>
        <taxon>Basidiomycota</taxon>
        <taxon>Ustilaginomycotina</taxon>
        <taxon>Malasseziomycetes</taxon>
        <taxon>Malasseziales</taxon>
        <taxon>Malasseziaceae</taxon>
        <taxon>Malassezia</taxon>
    </lineage>
</organism>